<evidence type="ECO:0000256" key="5">
    <source>
        <dbReference type="ARBA" id="ARBA00033107"/>
    </source>
</evidence>
<accession>A0A0V1Q4N5</accession>
<gene>
    <name evidence="8" type="ORF">AC631_00972</name>
</gene>
<feature type="domain" description="Ribosome recycling factor" evidence="7">
    <location>
        <begin position="86"/>
        <end position="256"/>
    </location>
</feature>
<keyword evidence="3" id="KW-0648">Protein biosynthesis</keyword>
<sequence>MLRLITRTHSFRAVGICKRPNIVSKWIPIRNFQISPILAKKNKVKSGNKNKNEAQEIEEDSTDNQVPEIDFDDATNKFKGVIERFSKQANEAKLGKTSPNIFDKLMVETADGEIGFTSVAQTTVKGRNFMITVFDPSNVKSIINAVLGSDLNMNPQVDPSNKQTLKVPLPPLTTESKKENAKQLKLVYERFKNGSGRANGSLATIRGDVKNKFQKQHKKKKLSDAEEKIFKDFEKLHKQYTDKLTDVFKSAEQAILK</sequence>
<organism evidence="8 9">
    <name type="scientific">Debaryomyces fabryi</name>
    <dbReference type="NCBI Taxonomy" id="58627"/>
    <lineage>
        <taxon>Eukaryota</taxon>
        <taxon>Fungi</taxon>
        <taxon>Dikarya</taxon>
        <taxon>Ascomycota</taxon>
        <taxon>Saccharomycotina</taxon>
        <taxon>Pichiomycetes</taxon>
        <taxon>Debaryomycetaceae</taxon>
        <taxon>Debaryomyces</taxon>
    </lineage>
</organism>
<dbReference type="Gene3D" id="1.10.132.20">
    <property type="entry name" value="Ribosome-recycling factor"/>
    <property type="match status" value="1"/>
</dbReference>
<protein>
    <recommendedName>
        <fullName evidence="2">Ribosome-recycling factor, mitochondrial</fullName>
    </recommendedName>
    <alternativeName>
        <fullName evidence="5">Ribosome-releasing factor, mitochondrial</fullName>
    </alternativeName>
</protein>
<evidence type="ECO:0000313" key="9">
    <source>
        <dbReference type="Proteomes" id="UP000054251"/>
    </source>
</evidence>
<dbReference type="PANTHER" id="PTHR20982">
    <property type="entry name" value="RIBOSOME RECYCLING FACTOR"/>
    <property type="match status" value="1"/>
</dbReference>
<proteinExistence type="inferred from homology"/>
<comment type="similarity">
    <text evidence="1">Belongs to the RRF family.</text>
</comment>
<dbReference type="AlphaFoldDB" id="A0A0V1Q4N5"/>
<dbReference type="InterPro" id="IPR036191">
    <property type="entry name" value="RRF_sf"/>
</dbReference>
<comment type="caution">
    <text evidence="8">The sequence shown here is derived from an EMBL/GenBank/DDBJ whole genome shotgun (WGS) entry which is preliminary data.</text>
</comment>
<evidence type="ECO:0000256" key="6">
    <source>
        <dbReference type="SAM" id="MobiDB-lite"/>
    </source>
</evidence>
<dbReference type="GeneID" id="26837981"/>
<dbReference type="InterPro" id="IPR002661">
    <property type="entry name" value="Ribosome_recyc_fac"/>
</dbReference>
<feature type="region of interest" description="Disordered" evidence="6">
    <location>
        <begin position="43"/>
        <end position="69"/>
    </location>
</feature>
<dbReference type="RefSeq" id="XP_015469436.1">
    <property type="nucleotide sequence ID" value="XM_015609802.1"/>
</dbReference>
<keyword evidence="9" id="KW-1185">Reference proteome</keyword>
<dbReference type="GO" id="GO:0006412">
    <property type="term" value="P:translation"/>
    <property type="evidence" value="ECO:0007669"/>
    <property type="project" value="UniProtKB-KW"/>
</dbReference>
<reference evidence="8 9" key="1">
    <citation type="submission" date="2015-11" db="EMBL/GenBank/DDBJ databases">
        <title>The genome of Debaryomyces fabryi.</title>
        <authorList>
            <person name="Tafer H."/>
            <person name="Lopandic K."/>
        </authorList>
    </citation>
    <scope>NUCLEOTIDE SEQUENCE [LARGE SCALE GENOMIC DNA]</scope>
    <source>
        <strain evidence="8 9">CBS 789</strain>
    </source>
</reference>
<dbReference type="GO" id="GO:0005739">
    <property type="term" value="C:mitochondrion"/>
    <property type="evidence" value="ECO:0007669"/>
    <property type="project" value="TreeGrafter"/>
</dbReference>
<evidence type="ECO:0000256" key="1">
    <source>
        <dbReference type="ARBA" id="ARBA00005912"/>
    </source>
</evidence>
<dbReference type="PANTHER" id="PTHR20982:SF3">
    <property type="entry name" value="MITOCHONDRIAL RIBOSOME RECYCLING FACTOR PSEUDO 1"/>
    <property type="match status" value="1"/>
</dbReference>
<dbReference type="Pfam" id="PF01765">
    <property type="entry name" value="RRF"/>
    <property type="match status" value="1"/>
</dbReference>
<dbReference type="Gene3D" id="3.30.1360.40">
    <property type="match status" value="1"/>
</dbReference>
<evidence type="ECO:0000256" key="2">
    <source>
        <dbReference type="ARBA" id="ARBA00020581"/>
    </source>
</evidence>
<evidence type="ECO:0000259" key="7">
    <source>
        <dbReference type="Pfam" id="PF01765"/>
    </source>
</evidence>
<evidence type="ECO:0000256" key="4">
    <source>
        <dbReference type="ARBA" id="ARBA00024909"/>
    </source>
</evidence>
<comment type="function">
    <text evidence="4">Necessary for protein synthesis in mitochondria. Functions as a ribosome recycling factor in mitochondria.</text>
</comment>
<dbReference type="SUPFAM" id="SSF55194">
    <property type="entry name" value="Ribosome recycling factor, RRF"/>
    <property type="match status" value="1"/>
</dbReference>
<evidence type="ECO:0000256" key="3">
    <source>
        <dbReference type="ARBA" id="ARBA00022917"/>
    </source>
</evidence>
<dbReference type="Proteomes" id="UP000054251">
    <property type="component" value="Unassembled WGS sequence"/>
</dbReference>
<dbReference type="InterPro" id="IPR023584">
    <property type="entry name" value="Ribosome_recyc_fac_dom"/>
</dbReference>
<evidence type="ECO:0000313" key="8">
    <source>
        <dbReference type="EMBL" id="KSA03334.1"/>
    </source>
</evidence>
<dbReference type="EMBL" id="LMYN01000011">
    <property type="protein sequence ID" value="KSA03334.1"/>
    <property type="molecule type" value="Genomic_DNA"/>
</dbReference>
<dbReference type="GO" id="GO:0043023">
    <property type="term" value="F:ribosomal large subunit binding"/>
    <property type="evidence" value="ECO:0007669"/>
    <property type="project" value="TreeGrafter"/>
</dbReference>
<name>A0A0V1Q4N5_9ASCO</name>
<dbReference type="OrthoDB" id="407355at2759"/>